<name>A0A1I1AJJ0_9PSEU</name>
<proteinExistence type="inferred from homology"/>
<dbReference type="InterPro" id="IPR020904">
    <property type="entry name" value="Sc_DH/Rdtase_CS"/>
</dbReference>
<dbReference type="PANTHER" id="PTHR45024">
    <property type="entry name" value="DEHYDROGENASES, SHORT CHAIN"/>
    <property type="match status" value="1"/>
</dbReference>
<evidence type="ECO:0000259" key="4">
    <source>
        <dbReference type="SMART" id="SM00822"/>
    </source>
</evidence>
<dbReference type="PRINTS" id="PR00080">
    <property type="entry name" value="SDRFAMILY"/>
</dbReference>
<dbReference type="SUPFAM" id="SSF51735">
    <property type="entry name" value="NAD(P)-binding Rossmann-fold domains"/>
    <property type="match status" value="1"/>
</dbReference>
<dbReference type="Gene3D" id="3.40.50.720">
    <property type="entry name" value="NAD(P)-binding Rossmann-like Domain"/>
    <property type="match status" value="1"/>
</dbReference>
<dbReference type="PROSITE" id="PS00061">
    <property type="entry name" value="ADH_SHORT"/>
    <property type="match status" value="1"/>
</dbReference>
<dbReference type="Proteomes" id="UP000243799">
    <property type="component" value="Unassembled WGS sequence"/>
</dbReference>
<keyword evidence="6" id="KW-1185">Reference proteome</keyword>
<dbReference type="PRINTS" id="PR00081">
    <property type="entry name" value="GDHRDH"/>
</dbReference>
<dbReference type="InterPro" id="IPR002347">
    <property type="entry name" value="SDR_fam"/>
</dbReference>
<dbReference type="FunFam" id="3.40.50.720:FF:000084">
    <property type="entry name" value="Short-chain dehydrogenase reductase"/>
    <property type="match status" value="1"/>
</dbReference>
<sequence>MSAGNTGLDGRVAIVTGAGAGLGRAEALALAGAGASVVVNDLGDSATTVAEEIEALGGKALPVAGDVSDSGCAEALVRAAAEHFGGLHVLVNNAGVVRDRMLFNMTDEDWDTVVRVHMRAHFLLSRNATAYWRQQSKTEGGPVFARVVNTASEAFLVGSEGQPNYAAAKAGIAALTVATARSCGRYGVRANAICPRARTAMTEQTFGPRGPEGEVDPLSPDHVAPFVAFLASPAAERITGQVFVVHGGMVALLNPPAVRERFDTEGPMWTAAELAERIGGYFADQEPSQMFSAPEILNLR</sequence>
<keyword evidence="2" id="KW-0560">Oxidoreductase</keyword>
<dbReference type="InterPro" id="IPR051687">
    <property type="entry name" value="Peroxisomal_Beta-Oxidation"/>
</dbReference>
<dbReference type="GO" id="GO:0016491">
    <property type="term" value="F:oxidoreductase activity"/>
    <property type="evidence" value="ECO:0007669"/>
    <property type="project" value="UniProtKB-KW"/>
</dbReference>
<dbReference type="STRING" id="490629.SAMN05216266_109223"/>
<dbReference type="OrthoDB" id="9808187at2"/>
<dbReference type="EMBL" id="FOKG01000009">
    <property type="protein sequence ID" value="SFB38077.1"/>
    <property type="molecule type" value="Genomic_DNA"/>
</dbReference>
<feature type="domain" description="Ketoreductase" evidence="4">
    <location>
        <begin position="11"/>
        <end position="223"/>
    </location>
</feature>
<dbReference type="InterPro" id="IPR057326">
    <property type="entry name" value="KR_dom"/>
</dbReference>
<comment type="similarity">
    <text evidence="1 3">Belongs to the short-chain dehydrogenases/reductases (SDR) family.</text>
</comment>
<accession>A0A1I1AJJ0</accession>
<dbReference type="AlphaFoldDB" id="A0A1I1AJJ0"/>
<evidence type="ECO:0000256" key="2">
    <source>
        <dbReference type="ARBA" id="ARBA00023002"/>
    </source>
</evidence>
<dbReference type="Pfam" id="PF00106">
    <property type="entry name" value="adh_short"/>
    <property type="match status" value="1"/>
</dbReference>
<evidence type="ECO:0000313" key="6">
    <source>
        <dbReference type="Proteomes" id="UP000243799"/>
    </source>
</evidence>
<evidence type="ECO:0000313" key="5">
    <source>
        <dbReference type="EMBL" id="SFB38077.1"/>
    </source>
</evidence>
<dbReference type="RefSeq" id="WP_091674206.1">
    <property type="nucleotide sequence ID" value="NZ_FOKG01000009.1"/>
</dbReference>
<organism evidence="5 6">
    <name type="scientific">Amycolatopsis marina</name>
    <dbReference type="NCBI Taxonomy" id="490629"/>
    <lineage>
        <taxon>Bacteria</taxon>
        <taxon>Bacillati</taxon>
        <taxon>Actinomycetota</taxon>
        <taxon>Actinomycetes</taxon>
        <taxon>Pseudonocardiales</taxon>
        <taxon>Pseudonocardiaceae</taxon>
        <taxon>Amycolatopsis</taxon>
    </lineage>
</organism>
<protein>
    <submittedName>
        <fullName evidence="5">3-oxoacyl-[acyl-carrier protein] reductase</fullName>
    </submittedName>
</protein>
<evidence type="ECO:0000256" key="1">
    <source>
        <dbReference type="ARBA" id="ARBA00006484"/>
    </source>
</evidence>
<gene>
    <name evidence="5" type="ORF">SAMN05216266_109223</name>
</gene>
<dbReference type="SMART" id="SM00822">
    <property type="entry name" value="PKS_KR"/>
    <property type="match status" value="1"/>
</dbReference>
<dbReference type="InterPro" id="IPR036291">
    <property type="entry name" value="NAD(P)-bd_dom_sf"/>
</dbReference>
<dbReference type="NCBIfam" id="NF005862">
    <property type="entry name" value="PRK07792.1"/>
    <property type="match status" value="1"/>
</dbReference>
<dbReference type="PANTHER" id="PTHR45024:SF2">
    <property type="entry name" value="SCP2 DOMAIN-CONTAINING PROTEIN"/>
    <property type="match status" value="1"/>
</dbReference>
<reference evidence="6" key="1">
    <citation type="submission" date="2016-10" db="EMBL/GenBank/DDBJ databases">
        <authorList>
            <person name="Varghese N."/>
            <person name="Submissions S."/>
        </authorList>
    </citation>
    <scope>NUCLEOTIDE SEQUENCE [LARGE SCALE GENOMIC DNA]</scope>
    <source>
        <strain evidence="6">CGMCC 4.3568</strain>
    </source>
</reference>
<evidence type="ECO:0000256" key="3">
    <source>
        <dbReference type="RuleBase" id="RU000363"/>
    </source>
</evidence>